<dbReference type="PROSITE" id="PS00086">
    <property type="entry name" value="CYTOCHROME_P450"/>
    <property type="match status" value="1"/>
</dbReference>
<sequence>MSNSHNLAILGVASVFLYFSGVVVYRAFFHPLRIYPGPWHAKFCNFAWSYHWIKGDYHLWTIKIHETYGSVVRTGWDQLSFIEGRALLTSDPFSGTVRNYTFEERNDSNDTDIYGLKAQGGANLPKDLRRRSEEPNGAPSIIVSNDEDHKRMRRLQAHAFSEKALRAQESVLDGYVNKLIKKLHENVANPASSIVDMVLWYNYTTFDILGDLAFGQSFGGLDQGSLHPWIKMIFNTVKAEAFLVAAREFWKPLDLLIVWLFAPKGLMSVNMEHAMFAYAKSKERLAQGPSDRPDITSYILRHNDEKGMTIPEIETNASLLIVAGSETTATFLSGLTYNLLRNPDILAKLTNLLRTTFETSDSINVLALGQLPYLAAILEEGFRTYPPVPIGLVRRTASDGAMICGRFVPEGVSVTIPQLAAYMSEENFKNPKQFAPERWEKDATLSGPYKDDDRKVLQPFSFGPRNCIGRNLAIAEMRLILAKILWNFDLELMPESRDWDNQKTYALWEKTPLMVKLTARTA</sequence>
<dbReference type="EMBL" id="CAJVRL010000001">
    <property type="protein sequence ID" value="CAG8948790.1"/>
    <property type="molecule type" value="Genomic_DNA"/>
</dbReference>
<dbReference type="CDD" id="cd11058">
    <property type="entry name" value="CYP60B-like"/>
    <property type="match status" value="1"/>
</dbReference>
<dbReference type="InterPro" id="IPR017972">
    <property type="entry name" value="Cyt_P450_CS"/>
</dbReference>
<proteinExistence type="inferred from homology"/>
<evidence type="ECO:0000313" key="10">
    <source>
        <dbReference type="EMBL" id="CAG8948790.1"/>
    </source>
</evidence>
<evidence type="ECO:0000313" key="11">
    <source>
        <dbReference type="Proteomes" id="UP000696280"/>
    </source>
</evidence>
<accession>A0A9N9KJL3</accession>
<keyword evidence="9" id="KW-1133">Transmembrane helix</keyword>
<evidence type="ECO:0000256" key="4">
    <source>
        <dbReference type="ARBA" id="ARBA00022723"/>
    </source>
</evidence>
<keyword evidence="11" id="KW-1185">Reference proteome</keyword>
<keyword evidence="5 6" id="KW-0408">Iron</keyword>
<evidence type="ECO:0000256" key="2">
    <source>
        <dbReference type="ARBA" id="ARBA00010617"/>
    </source>
</evidence>
<evidence type="ECO:0000256" key="3">
    <source>
        <dbReference type="ARBA" id="ARBA00022617"/>
    </source>
</evidence>
<dbReference type="GO" id="GO:0005506">
    <property type="term" value="F:iron ion binding"/>
    <property type="evidence" value="ECO:0007669"/>
    <property type="project" value="InterPro"/>
</dbReference>
<comment type="similarity">
    <text evidence="2 7">Belongs to the cytochrome P450 family.</text>
</comment>
<evidence type="ECO:0000256" key="6">
    <source>
        <dbReference type="PIRSR" id="PIRSR602401-1"/>
    </source>
</evidence>
<evidence type="ECO:0000256" key="7">
    <source>
        <dbReference type="RuleBase" id="RU000461"/>
    </source>
</evidence>
<evidence type="ECO:0000256" key="8">
    <source>
        <dbReference type="SAM" id="MobiDB-lite"/>
    </source>
</evidence>
<dbReference type="PANTHER" id="PTHR24305:SF210">
    <property type="entry name" value="CYTOCHROME P450 MONOOXYGENASE ASQL-RELATED"/>
    <property type="match status" value="1"/>
</dbReference>
<dbReference type="GO" id="GO:0016705">
    <property type="term" value="F:oxidoreductase activity, acting on paired donors, with incorporation or reduction of molecular oxygen"/>
    <property type="evidence" value="ECO:0007669"/>
    <property type="project" value="InterPro"/>
</dbReference>
<evidence type="ECO:0000256" key="5">
    <source>
        <dbReference type="ARBA" id="ARBA00023004"/>
    </source>
</evidence>
<dbReference type="InterPro" id="IPR036396">
    <property type="entry name" value="Cyt_P450_sf"/>
</dbReference>
<keyword evidence="4 6" id="KW-0479">Metal-binding</keyword>
<dbReference type="Proteomes" id="UP000696280">
    <property type="component" value="Unassembled WGS sequence"/>
</dbReference>
<dbReference type="InterPro" id="IPR001128">
    <property type="entry name" value="Cyt_P450"/>
</dbReference>
<keyword evidence="7" id="KW-0503">Monooxygenase</keyword>
<dbReference type="AlphaFoldDB" id="A0A9N9KJL3"/>
<dbReference type="GO" id="GO:0020037">
    <property type="term" value="F:heme binding"/>
    <property type="evidence" value="ECO:0007669"/>
    <property type="project" value="InterPro"/>
</dbReference>
<dbReference type="PRINTS" id="PR00463">
    <property type="entry name" value="EP450I"/>
</dbReference>
<comment type="caution">
    <text evidence="10">The sequence shown here is derived from an EMBL/GenBank/DDBJ whole genome shotgun (WGS) entry which is preliminary data.</text>
</comment>
<dbReference type="OrthoDB" id="1470350at2759"/>
<organism evidence="10 11">
    <name type="scientific">Hymenoscyphus fraxineus</name>
    <dbReference type="NCBI Taxonomy" id="746836"/>
    <lineage>
        <taxon>Eukaryota</taxon>
        <taxon>Fungi</taxon>
        <taxon>Dikarya</taxon>
        <taxon>Ascomycota</taxon>
        <taxon>Pezizomycotina</taxon>
        <taxon>Leotiomycetes</taxon>
        <taxon>Helotiales</taxon>
        <taxon>Helotiaceae</taxon>
        <taxon>Hymenoscyphus</taxon>
    </lineage>
</organism>
<keyword evidence="7" id="KW-0560">Oxidoreductase</keyword>
<keyword evidence="9" id="KW-0472">Membrane</keyword>
<feature type="binding site" description="axial binding residue" evidence="6">
    <location>
        <position position="467"/>
    </location>
    <ligand>
        <name>heme</name>
        <dbReference type="ChEBI" id="CHEBI:30413"/>
    </ligand>
    <ligandPart>
        <name>Fe</name>
        <dbReference type="ChEBI" id="CHEBI:18248"/>
    </ligandPart>
</feature>
<gene>
    <name evidence="10" type="ORF">HYFRA_00001912</name>
</gene>
<evidence type="ECO:0000256" key="9">
    <source>
        <dbReference type="SAM" id="Phobius"/>
    </source>
</evidence>
<comment type="cofactor">
    <cofactor evidence="1 6">
        <name>heme</name>
        <dbReference type="ChEBI" id="CHEBI:30413"/>
    </cofactor>
</comment>
<dbReference type="InterPro" id="IPR050121">
    <property type="entry name" value="Cytochrome_P450_monoxygenase"/>
</dbReference>
<dbReference type="InterPro" id="IPR002401">
    <property type="entry name" value="Cyt_P450_E_grp-I"/>
</dbReference>
<feature type="transmembrane region" description="Helical" evidence="9">
    <location>
        <begin position="7"/>
        <end position="28"/>
    </location>
</feature>
<dbReference type="Gene3D" id="1.10.630.10">
    <property type="entry name" value="Cytochrome P450"/>
    <property type="match status" value="1"/>
</dbReference>
<dbReference type="Pfam" id="PF00067">
    <property type="entry name" value="p450"/>
    <property type="match status" value="1"/>
</dbReference>
<name>A0A9N9KJL3_9HELO</name>
<dbReference type="PRINTS" id="PR00385">
    <property type="entry name" value="P450"/>
</dbReference>
<keyword evidence="3 6" id="KW-0349">Heme</keyword>
<evidence type="ECO:0000256" key="1">
    <source>
        <dbReference type="ARBA" id="ARBA00001971"/>
    </source>
</evidence>
<feature type="region of interest" description="Disordered" evidence="8">
    <location>
        <begin position="118"/>
        <end position="143"/>
    </location>
</feature>
<reference evidence="10" key="1">
    <citation type="submission" date="2021-07" db="EMBL/GenBank/DDBJ databases">
        <authorList>
            <person name="Durling M."/>
        </authorList>
    </citation>
    <scope>NUCLEOTIDE SEQUENCE</scope>
</reference>
<protein>
    <submittedName>
        <fullName evidence="10">Uncharacterized protein</fullName>
    </submittedName>
</protein>
<dbReference type="PANTHER" id="PTHR24305">
    <property type="entry name" value="CYTOCHROME P450"/>
    <property type="match status" value="1"/>
</dbReference>
<dbReference type="SUPFAM" id="SSF48264">
    <property type="entry name" value="Cytochrome P450"/>
    <property type="match status" value="1"/>
</dbReference>
<dbReference type="GO" id="GO:0004497">
    <property type="term" value="F:monooxygenase activity"/>
    <property type="evidence" value="ECO:0007669"/>
    <property type="project" value="UniProtKB-KW"/>
</dbReference>
<keyword evidence="9" id="KW-0812">Transmembrane</keyword>